<feature type="compositionally biased region" description="Low complexity" evidence="1">
    <location>
        <begin position="1772"/>
        <end position="1784"/>
    </location>
</feature>
<organism evidence="2 3">
    <name type="scientific">Pleodorina starrii</name>
    <dbReference type="NCBI Taxonomy" id="330485"/>
    <lineage>
        <taxon>Eukaryota</taxon>
        <taxon>Viridiplantae</taxon>
        <taxon>Chlorophyta</taxon>
        <taxon>core chlorophytes</taxon>
        <taxon>Chlorophyceae</taxon>
        <taxon>CS clade</taxon>
        <taxon>Chlamydomonadales</taxon>
        <taxon>Volvocaceae</taxon>
        <taxon>Pleodorina</taxon>
    </lineage>
</organism>
<evidence type="ECO:0000313" key="2">
    <source>
        <dbReference type="EMBL" id="GLC58843.1"/>
    </source>
</evidence>
<feature type="region of interest" description="Disordered" evidence="1">
    <location>
        <begin position="64"/>
        <end position="101"/>
    </location>
</feature>
<feature type="compositionally biased region" description="Acidic residues" evidence="1">
    <location>
        <begin position="1743"/>
        <end position="1754"/>
    </location>
</feature>
<feature type="compositionally biased region" description="Low complexity" evidence="1">
    <location>
        <begin position="1203"/>
        <end position="1227"/>
    </location>
</feature>
<proteinExistence type="predicted"/>
<reference evidence="2 3" key="1">
    <citation type="journal article" date="2023" name="Commun. Biol.">
        <title>Reorganization of the ancestral sex-determining regions during the evolution of trioecy in Pleodorina starrii.</title>
        <authorList>
            <person name="Takahashi K."/>
            <person name="Suzuki S."/>
            <person name="Kawai-Toyooka H."/>
            <person name="Yamamoto K."/>
            <person name="Hamaji T."/>
            <person name="Ootsuki R."/>
            <person name="Yamaguchi H."/>
            <person name="Kawachi M."/>
            <person name="Higashiyama T."/>
            <person name="Nozaki H."/>
        </authorList>
    </citation>
    <scope>NUCLEOTIDE SEQUENCE [LARGE SCALE GENOMIC DNA]</scope>
    <source>
        <strain evidence="2 3">NIES-4479</strain>
    </source>
</reference>
<evidence type="ECO:0000256" key="1">
    <source>
        <dbReference type="SAM" id="MobiDB-lite"/>
    </source>
</evidence>
<feature type="region of interest" description="Disordered" evidence="1">
    <location>
        <begin position="1270"/>
        <end position="1341"/>
    </location>
</feature>
<accession>A0A9W6F757</accession>
<dbReference type="EMBL" id="BRXU01000024">
    <property type="protein sequence ID" value="GLC58843.1"/>
    <property type="molecule type" value="Genomic_DNA"/>
</dbReference>
<keyword evidence="3" id="KW-1185">Reference proteome</keyword>
<dbReference type="InterPro" id="IPR036873">
    <property type="entry name" value="Rhodanese-like_dom_sf"/>
</dbReference>
<feature type="compositionally biased region" description="Pro residues" evidence="1">
    <location>
        <begin position="1604"/>
        <end position="1617"/>
    </location>
</feature>
<feature type="region of interest" description="Disordered" evidence="1">
    <location>
        <begin position="1473"/>
        <end position="1855"/>
    </location>
</feature>
<feature type="compositionally biased region" description="Low complexity" evidence="1">
    <location>
        <begin position="1506"/>
        <end position="1527"/>
    </location>
</feature>
<feature type="compositionally biased region" description="Low complexity" evidence="1">
    <location>
        <begin position="1592"/>
        <end position="1603"/>
    </location>
</feature>
<dbReference type="Proteomes" id="UP001165080">
    <property type="component" value="Unassembled WGS sequence"/>
</dbReference>
<feature type="compositionally biased region" description="Basic and acidic residues" evidence="1">
    <location>
        <begin position="1838"/>
        <end position="1855"/>
    </location>
</feature>
<feature type="region of interest" description="Disordered" evidence="1">
    <location>
        <begin position="1401"/>
        <end position="1443"/>
    </location>
</feature>
<protein>
    <recommendedName>
        <fullName evidence="4">Rhodanese domain-containing protein</fullName>
    </recommendedName>
</protein>
<feature type="region of interest" description="Disordered" evidence="1">
    <location>
        <begin position="1203"/>
        <end position="1252"/>
    </location>
</feature>
<name>A0A9W6F757_9CHLO</name>
<feature type="compositionally biased region" description="Gly residues" evidence="1">
    <location>
        <begin position="1659"/>
        <end position="1677"/>
    </location>
</feature>
<feature type="compositionally biased region" description="Low complexity" evidence="1">
    <location>
        <begin position="1631"/>
        <end position="1644"/>
    </location>
</feature>
<evidence type="ECO:0008006" key="4">
    <source>
        <dbReference type="Google" id="ProtNLM"/>
    </source>
</evidence>
<comment type="caution">
    <text evidence="2">The sequence shown here is derived from an EMBL/GenBank/DDBJ whole genome shotgun (WGS) entry which is preliminary data.</text>
</comment>
<feature type="compositionally biased region" description="Gly residues" evidence="1">
    <location>
        <begin position="1326"/>
        <end position="1338"/>
    </location>
</feature>
<dbReference type="SUPFAM" id="SSF52821">
    <property type="entry name" value="Rhodanese/Cell cycle control phosphatase"/>
    <property type="match status" value="1"/>
</dbReference>
<feature type="compositionally biased region" description="Low complexity" evidence="1">
    <location>
        <begin position="1401"/>
        <end position="1420"/>
    </location>
</feature>
<feature type="compositionally biased region" description="Low complexity" evidence="1">
    <location>
        <begin position="1278"/>
        <end position="1309"/>
    </location>
</feature>
<dbReference type="Gene3D" id="3.40.250.10">
    <property type="entry name" value="Rhodanese-like domain"/>
    <property type="match status" value="1"/>
</dbReference>
<sequence>MQGRNTALLHGATGSMSTCCLGTSRNQRRLLKQLTSGRRWQCNLSPGKLPRLAVMQAGHSIHSGALSGQQPVAGARQEDDKPAEPAADGFGQRARPGRPLYKVAEDPLLRQTQMLLEASRRLREQSVPLSSVDREGYYGCSSSPSGSLDAAGLRSGMRSGFNSNGGNSFREPIADAMLAQPTASAAPLPAVDSSEGASFASFGSLAAASATTAARLAAARISAVNAAAESIAAAAAAKPPTASAEANAAANAGTAASRSAMNAAAATAASVVVAAASMPPAASASASASSASAASVVSSGWLAIEEMLEEAAYSLSQELPGGQASSPLDALLSTSSSSSSSLLNSGGPGSLPSSSSLGLSADLPAGLGLGRGLAGLSESVASLPDLGRGLSSAAGVGSGLMAAVPGGDRLSEILEDLLYSLSQDINLGATQEAVAAAAMAAAAGVAGAAAELPRAAASVYRSAADAAAAAAAARASSARGSTGGGSGGMALVVPDEGLGEEYDMEPDSEWSSVYDNGAQDLSSGPINSPWDPYDTIRAAEGAAATAPDNSDAAGAAASSAAAAVAAVADGAATALPIVTASAAPTAAEAATATAAAVVEAATTAAAGTIILDTRTSPPPPPPLAAAPSAVAEAVDNDGGLYGMDLDSAQQLDELTAALQSLLAGPEGASSSAAAMSGMDAAAGAANAAVAAAGRIPPLDPDLDLDPAASASAAESALSGLTEALRRELGAAVGGASDAVDADPSVLAAAAGQAVSSALSSLSVSSLEQGQVASVDLSALPPDLRISTLLGAALQASLDLVESALGGVRSADSTLVGGVTIAAVMALLIRSLVSLAGAAVSRSREGEGPGALGLGGAEAGGAAARMRPVGVTALEAAAALNNDPQALMLDIRNGSDVSEQGLPDLRPFRRGAGAATVPLPYCDFRTTPTLANPSGSLPSPSRSSASALLAPLASGAVTVSVDPLFASKFKQLEGLDRDSRVFLLDSYGVEAPEAVLLLRSDPELERLLGAQGIKYVEGGFAGPEGWKLTGLPVMDAPLPESAEAGAGSRPAGVGLGVDMSGLLSGVAGLRLRYPSLFTRTLAVGAAGGAGVAVASSLDWGAVSRGAVGLAAAMLLTDRVLPPGVRPSGRIRQYLQAQLSESQLGAAAPSPSGGLLPPRRRVALLLRALDLAEAVGDAVVRTGGAAAGAVGSAAMDAITRRTAAASTDTDTLSTPPSMPAAAAATASDAADLETPPPPPATYTSPSAATIVLPHGMDSPQWSQAAELAVVQGQQQGGGQQQQQQPHTAATAAAAMMAAAAAGQPQQPLQQHTRSASPLRPKVRLGGAAPAGGGGAAGGGADSNRPSVGAAAAGAALADLAASSSFSSSFSDLLPAAARAPSPSLASRLGSALRSAADAVVRAASPSRAGNGATAAAGRAASPRGGGGSSPSPRRSPSPSPSQPDTLDLMAALATASALSHVDSGLLPGWPAVSFPRASAGQAPQPQPQQEERQDRAALALPTAPPASPAAAEGLSSSSSGSSGNSMWSSWRQELEEVAPPPPSLPSTSAPEGEAEADKKERRVAGVGGGSGALAASRLGGKAPQGWGGGDSAADHPAGSSSGAAAPRPPAPPPSAPSPSPQRKRPLRTSSPERAAAAGAALRMMRMQMDGLDDDGLASGAYGSGGFAGRGSGSGGGGGGARHKQPLRTASPERAAAAAAAMRQLRAEMGLAANDGRDRRDPTAASAAVVPRDWRRELDAAAAVPEPDESSSEEEQQDAGPTNPRGGGGGRGFRHSSAAAAAAVSRPRSPRNWRDQLEGRSGSSGGVPPDWRDRVESGVSVSSVSSPASSSSSPGRAKLTAVERAERDARLQDWRARV</sequence>
<feature type="compositionally biased region" description="Low complexity" evidence="1">
    <location>
        <begin position="1814"/>
        <end position="1832"/>
    </location>
</feature>
<evidence type="ECO:0000313" key="3">
    <source>
        <dbReference type="Proteomes" id="UP001165080"/>
    </source>
</evidence>
<gene>
    <name evidence="2" type="primary">PLEST011350</name>
    <name evidence="2" type="ORF">PLESTB_001407100</name>
</gene>